<evidence type="ECO:0000313" key="2">
    <source>
        <dbReference type="Proteomes" id="UP000515733"/>
    </source>
</evidence>
<protein>
    <recommendedName>
        <fullName evidence="3">Formylmethanofuran dehydrogenase subunit E domain-containing protein</fullName>
    </recommendedName>
</protein>
<reference evidence="1 2" key="1">
    <citation type="submission" date="2020-03" db="EMBL/GenBank/DDBJ databases">
        <authorList>
            <consortium name="Genoscope - CEA"/>
            <person name="William W."/>
        </authorList>
    </citation>
    <scope>NUCLEOTIDE SEQUENCE [LARGE SCALE GENOMIC DNA]</scope>
    <source>
        <strain evidence="2">DSM 16959</strain>
    </source>
</reference>
<proteinExistence type="predicted"/>
<dbReference type="KEGG" id="doe:DENOEST_3651"/>
<evidence type="ECO:0000313" key="1">
    <source>
        <dbReference type="EMBL" id="CAB1370805.1"/>
    </source>
</evidence>
<sequence length="210" mass="22891">MGYPAFFDAVPRVRLRDPLADFLGAAEGGLIDYGYPDAVRLAGHSCPTVASAYWMTVLALDALYPDQVPERGGLRVQFRSPCEAGVTGVMASVVSMITGAAGEGGFKGLAGRFVRRDLLHYAADIPQEIRYTRLDGGGQVDVAADLRPIPADPELSPLMQRCLGGLASTEEQGRFGTLWQERVRRVLLDHGRDPAVFLVRRSDSWKRSDQ</sequence>
<organism evidence="1 2">
    <name type="scientific">Denitratisoma oestradiolicum</name>
    <dbReference type="NCBI Taxonomy" id="311182"/>
    <lineage>
        <taxon>Bacteria</taxon>
        <taxon>Pseudomonadati</taxon>
        <taxon>Pseudomonadota</taxon>
        <taxon>Betaproteobacteria</taxon>
        <taxon>Nitrosomonadales</taxon>
        <taxon>Sterolibacteriaceae</taxon>
        <taxon>Denitratisoma</taxon>
    </lineage>
</organism>
<accession>A0A6S6Y2P8</accession>
<gene>
    <name evidence="1" type="ORF">DENOEST_3651</name>
</gene>
<dbReference type="AlphaFoldDB" id="A0A6S6Y2P8"/>
<evidence type="ECO:0008006" key="3">
    <source>
        <dbReference type="Google" id="ProtNLM"/>
    </source>
</evidence>
<keyword evidence="2" id="KW-1185">Reference proteome</keyword>
<dbReference type="RefSeq" id="WP_145769529.1">
    <property type="nucleotide sequence ID" value="NZ_LR778301.1"/>
</dbReference>
<dbReference type="Proteomes" id="UP000515733">
    <property type="component" value="Chromosome"/>
</dbReference>
<dbReference type="OrthoDB" id="259311at2"/>
<dbReference type="EMBL" id="LR778301">
    <property type="protein sequence ID" value="CAB1370805.1"/>
    <property type="molecule type" value="Genomic_DNA"/>
</dbReference>
<name>A0A6S6Y2P8_9PROT</name>